<dbReference type="AlphaFoldDB" id="A0A5M3X1W0"/>
<evidence type="ECO:0008006" key="3">
    <source>
        <dbReference type="Google" id="ProtNLM"/>
    </source>
</evidence>
<dbReference type="RefSeq" id="WP_218041483.1">
    <property type="nucleotide sequence ID" value="NZ_BAAAHL010000081.1"/>
</dbReference>
<dbReference type="EMBL" id="BLAE01000048">
    <property type="protein sequence ID" value="GES13581.1"/>
    <property type="molecule type" value="Genomic_DNA"/>
</dbReference>
<protein>
    <recommendedName>
        <fullName evidence="3">AB hydrolase-1 domain-containing protein</fullName>
    </recommendedName>
</protein>
<dbReference type="Gene3D" id="3.40.50.1820">
    <property type="entry name" value="alpha/beta hydrolase"/>
    <property type="match status" value="1"/>
</dbReference>
<organism evidence="1 2">
    <name type="scientific">Acrocarpospora macrocephala</name>
    <dbReference type="NCBI Taxonomy" id="150177"/>
    <lineage>
        <taxon>Bacteria</taxon>
        <taxon>Bacillati</taxon>
        <taxon>Actinomycetota</taxon>
        <taxon>Actinomycetes</taxon>
        <taxon>Streptosporangiales</taxon>
        <taxon>Streptosporangiaceae</taxon>
        <taxon>Acrocarpospora</taxon>
    </lineage>
</organism>
<comment type="caution">
    <text evidence="1">The sequence shown here is derived from an EMBL/GenBank/DDBJ whole genome shotgun (WGS) entry which is preliminary data.</text>
</comment>
<proteinExistence type="predicted"/>
<dbReference type="Proteomes" id="UP000331127">
    <property type="component" value="Unassembled WGS sequence"/>
</dbReference>
<gene>
    <name evidence="1" type="ORF">Amac_071780</name>
</gene>
<name>A0A5M3X1W0_9ACTN</name>
<dbReference type="SUPFAM" id="SSF53474">
    <property type="entry name" value="alpha/beta-Hydrolases"/>
    <property type="match status" value="1"/>
</dbReference>
<evidence type="ECO:0000313" key="2">
    <source>
        <dbReference type="Proteomes" id="UP000331127"/>
    </source>
</evidence>
<sequence length="71" mass="7353">MPAFSAPDGTVLAYHVSGEGAPVICLPGGMLQDSDYLGELGGLPGYRQLIMLDPRGTGQSATPEDPASYRS</sequence>
<reference evidence="1 2" key="1">
    <citation type="submission" date="2019-10" db="EMBL/GenBank/DDBJ databases">
        <title>Whole genome shotgun sequence of Acrocarpospora macrocephala NBRC 16266.</title>
        <authorList>
            <person name="Ichikawa N."/>
            <person name="Kimura A."/>
            <person name="Kitahashi Y."/>
            <person name="Komaki H."/>
            <person name="Oguchi A."/>
        </authorList>
    </citation>
    <scope>NUCLEOTIDE SEQUENCE [LARGE SCALE GENOMIC DNA]</scope>
    <source>
        <strain evidence="1 2">NBRC 16266</strain>
    </source>
</reference>
<dbReference type="InterPro" id="IPR029058">
    <property type="entry name" value="AB_hydrolase_fold"/>
</dbReference>
<keyword evidence="2" id="KW-1185">Reference proteome</keyword>
<accession>A0A5M3X1W0</accession>
<evidence type="ECO:0000313" key="1">
    <source>
        <dbReference type="EMBL" id="GES13581.1"/>
    </source>
</evidence>